<keyword evidence="4 5" id="KW-0274">FAD</keyword>
<dbReference type="Pfam" id="PF00441">
    <property type="entry name" value="Acyl-CoA_dh_1"/>
    <property type="match status" value="1"/>
</dbReference>
<evidence type="ECO:0000256" key="2">
    <source>
        <dbReference type="ARBA" id="ARBA00009347"/>
    </source>
</evidence>
<dbReference type="InterPro" id="IPR013786">
    <property type="entry name" value="AcylCoA_DH/ox_N"/>
</dbReference>
<gene>
    <name evidence="9" type="ORF">QO012_003380</name>
</gene>
<dbReference type="Pfam" id="PF02770">
    <property type="entry name" value="Acyl-CoA_dh_M"/>
    <property type="match status" value="1"/>
</dbReference>
<proteinExistence type="inferred from homology"/>
<dbReference type="Pfam" id="PF02771">
    <property type="entry name" value="Acyl-CoA_dh_N"/>
    <property type="match status" value="1"/>
</dbReference>
<evidence type="ECO:0000256" key="1">
    <source>
        <dbReference type="ARBA" id="ARBA00001974"/>
    </source>
</evidence>
<dbReference type="InterPro" id="IPR009100">
    <property type="entry name" value="AcylCoA_DH/oxidase_NM_dom_sf"/>
</dbReference>
<evidence type="ECO:0000259" key="7">
    <source>
        <dbReference type="Pfam" id="PF02770"/>
    </source>
</evidence>
<keyword evidence="10" id="KW-1185">Reference proteome</keyword>
<evidence type="ECO:0000259" key="8">
    <source>
        <dbReference type="Pfam" id="PF02771"/>
    </source>
</evidence>
<dbReference type="InterPro" id="IPR009075">
    <property type="entry name" value="AcylCo_DH/oxidase_C"/>
</dbReference>
<sequence length="407" mass="44741">MTRTRIAPQPPELASPWRTDARAALQAEARNFARDTVLPLADELDRHKAEMPRSLIAAMADRGWFGITIPKEHGGMGLGVFEYCLVSEELARSWLSVGSILARGQGLGTQTLDPDRRADLMRRSAMGEWIGSISLSEPTAGSDLAGVSTRAVREGDTWILTGRKRWAGFAKGAHFIEVLARTRDPEPGESRSAGLEPFLVVKEPGTFPKGMQGRVIDKIGYHGFETFELDLDGVRVPESDRLTGLYGDQGADADSGGFAAVQRGLNIARVHTAARAVGVARAAVEDCQLYLQEREQFGHPIGDFQALRFALADMAAEVAQGRAFWQQVAHLLDLGEPAEAESAMVKLTTTEMAVRVTNQAMQLHGGNGYTTERRVERYWRDARLTTIFEGTSEIQRRIVSDRMLPRP</sequence>
<dbReference type="PIRSF" id="PIRSF016578">
    <property type="entry name" value="HsaA"/>
    <property type="match status" value="1"/>
</dbReference>
<comment type="similarity">
    <text evidence="2 5">Belongs to the acyl-CoA dehydrogenase family.</text>
</comment>
<evidence type="ECO:0000256" key="3">
    <source>
        <dbReference type="ARBA" id="ARBA00022630"/>
    </source>
</evidence>
<evidence type="ECO:0000259" key="6">
    <source>
        <dbReference type="Pfam" id="PF00441"/>
    </source>
</evidence>
<feature type="domain" description="Acyl-CoA dehydrogenase/oxidase C-terminal" evidence="6">
    <location>
        <begin position="256"/>
        <end position="404"/>
    </location>
</feature>
<dbReference type="RefSeq" id="WP_238202046.1">
    <property type="nucleotide sequence ID" value="NZ_BPQE01000008.1"/>
</dbReference>
<dbReference type="PANTHER" id="PTHR43884">
    <property type="entry name" value="ACYL-COA DEHYDROGENASE"/>
    <property type="match status" value="1"/>
</dbReference>
<accession>A0ABU0I2N1</accession>
<keyword evidence="5" id="KW-0560">Oxidoreductase</keyword>
<comment type="cofactor">
    <cofactor evidence="1 5">
        <name>FAD</name>
        <dbReference type="ChEBI" id="CHEBI:57692"/>
    </cofactor>
</comment>
<dbReference type="PROSITE" id="PS00073">
    <property type="entry name" value="ACYL_COA_DH_2"/>
    <property type="match status" value="1"/>
</dbReference>
<evidence type="ECO:0000256" key="4">
    <source>
        <dbReference type="ARBA" id="ARBA00022827"/>
    </source>
</evidence>
<dbReference type="Gene3D" id="1.20.140.10">
    <property type="entry name" value="Butyryl-CoA Dehydrogenase, subunit A, domain 3"/>
    <property type="match status" value="1"/>
</dbReference>
<reference evidence="9 10" key="1">
    <citation type="submission" date="2023-07" db="EMBL/GenBank/DDBJ databases">
        <title>Genomic Encyclopedia of Type Strains, Phase IV (KMG-IV): sequencing the most valuable type-strain genomes for metagenomic binning, comparative biology and taxonomic classification.</title>
        <authorList>
            <person name="Goeker M."/>
        </authorList>
    </citation>
    <scope>NUCLEOTIDE SEQUENCE [LARGE SCALE GENOMIC DNA]</scope>
    <source>
        <strain evidence="9 10">DSM 19013</strain>
    </source>
</reference>
<dbReference type="InterPro" id="IPR006089">
    <property type="entry name" value="Acyl-CoA_DH_CS"/>
</dbReference>
<dbReference type="InterPro" id="IPR046373">
    <property type="entry name" value="Acyl-CoA_Oxase/DH_mid-dom_sf"/>
</dbReference>
<evidence type="ECO:0000313" key="10">
    <source>
        <dbReference type="Proteomes" id="UP001231124"/>
    </source>
</evidence>
<feature type="domain" description="Acyl-CoA oxidase/dehydrogenase middle" evidence="7">
    <location>
        <begin position="133"/>
        <end position="234"/>
    </location>
</feature>
<organism evidence="9 10">
    <name type="scientific">Methylobacterium aerolatum</name>
    <dbReference type="NCBI Taxonomy" id="418708"/>
    <lineage>
        <taxon>Bacteria</taxon>
        <taxon>Pseudomonadati</taxon>
        <taxon>Pseudomonadota</taxon>
        <taxon>Alphaproteobacteria</taxon>
        <taxon>Hyphomicrobiales</taxon>
        <taxon>Methylobacteriaceae</taxon>
        <taxon>Methylobacterium</taxon>
    </lineage>
</organism>
<dbReference type="InterPro" id="IPR036250">
    <property type="entry name" value="AcylCo_DH-like_C"/>
</dbReference>
<dbReference type="Gene3D" id="2.40.110.10">
    <property type="entry name" value="Butyryl-CoA Dehydrogenase, subunit A, domain 2"/>
    <property type="match status" value="1"/>
</dbReference>
<dbReference type="PANTHER" id="PTHR43884:SF12">
    <property type="entry name" value="ISOVALERYL-COA DEHYDROGENASE, MITOCHONDRIAL-RELATED"/>
    <property type="match status" value="1"/>
</dbReference>
<dbReference type="SUPFAM" id="SSF47203">
    <property type="entry name" value="Acyl-CoA dehydrogenase C-terminal domain-like"/>
    <property type="match status" value="1"/>
</dbReference>
<dbReference type="EMBL" id="JAUSVP010000011">
    <property type="protein sequence ID" value="MDQ0448868.1"/>
    <property type="molecule type" value="Genomic_DNA"/>
</dbReference>
<dbReference type="Proteomes" id="UP001231124">
    <property type="component" value="Unassembled WGS sequence"/>
</dbReference>
<dbReference type="Gene3D" id="1.10.540.10">
    <property type="entry name" value="Acyl-CoA dehydrogenase/oxidase, N-terminal domain"/>
    <property type="match status" value="1"/>
</dbReference>
<evidence type="ECO:0000256" key="5">
    <source>
        <dbReference type="RuleBase" id="RU362125"/>
    </source>
</evidence>
<comment type="caution">
    <text evidence="9">The sequence shown here is derived from an EMBL/GenBank/DDBJ whole genome shotgun (WGS) entry which is preliminary data.</text>
</comment>
<name>A0ABU0I2N1_9HYPH</name>
<dbReference type="SUPFAM" id="SSF56645">
    <property type="entry name" value="Acyl-CoA dehydrogenase NM domain-like"/>
    <property type="match status" value="1"/>
</dbReference>
<dbReference type="InterPro" id="IPR037069">
    <property type="entry name" value="AcylCoA_DH/ox_N_sf"/>
</dbReference>
<keyword evidence="3 5" id="KW-0285">Flavoprotein</keyword>
<dbReference type="InterPro" id="IPR006091">
    <property type="entry name" value="Acyl-CoA_Oxase/DH_mid-dom"/>
</dbReference>
<evidence type="ECO:0000313" key="9">
    <source>
        <dbReference type="EMBL" id="MDQ0448868.1"/>
    </source>
</evidence>
<feature type="domain" description="Acyl-CoA dehydrogenase/oxidase N-terminal" evidence="8">
    <location>
        <begin position="19"/>
        <end position="111"/>
    </location>
</feature>
<protein>
    <submittedName>
        <fullName evidence="9">Alkylation response protein AidB-like acyl-CoA dehydrogenase</fullName>
    </submittedName>
</protein>